<keyword evidence="2" id="KW-1185">Reference proteome</keyword>
<dbReference type="Proteomes" id="UP000299102">
    <property type="component" value="Unassembled WGS sequence"/>
</dbReference>
<dbReference type="EMBL" id="BGZK01000216">
    <property type="protein sequence ID" value="GBP29148.1"/>
    <property type="molecule type" value="Genomic_DNA"/>
</dbReference>
<gene>
    <name evidence="1" type="ORF">EVAR_17686_1</name>
</gene>
<evidence type="ECO:0000313" key="2">
    <source>
        <dbReference type="Proteomes" id="UP000299102"/>
    </source>
</evidence>
<sequence>MSRWRHFIDIFVARESYTFYDRDPTKQEEKRVLNNSWPPLVTSIIAITRAQEKNYLSRFVFIPDCRSRRWCFLSRRADRGLEIRNFGGQGDGRTGSSYTIPVDLSILLEAGFRVLNFLSDYAIDSPPRVWIERHPAPTSLGGRLRRSETGARLLESAICQPRAPLYSTDDRAVLFVDREWADAVAAVDGRSRCVSSTAGLSFHTLFTVTIADNDRGECTSRAHCLVTFGQYGREVAASDVSLRPVTPSTSFIKLIPIHYLCPPKKSATHCLNTYSSANRGGSNEALSYLRARPVRGLFGKARPAPRTGSITRSKTLVPYLYAYLLCARSRPTRLIINMQSNRTQLRPSLTRSGHCDVRSSSASNFCSDFGTNSIRYPLGFEFPSTTNGCVPVGVFVVDRVPIKITKPFVPLLVGAGGARTQRTVSCRWLDARSPTPQL</sequence>
<accession>A0A4C1URR7</accession>
<organism evidence="1 2">
    <name type="scientific">Eumeta variegata</name>
    <name type="common">Bagworm moth</name>
    <name type="synonym">Eumeta japonica</name>
    <dbReference type="NCBI Taxonomy" id="151549"/>
    <lineage>
        <taxon>Eukaryota</taxon>
        <taxon>Metazoa</taxon>
        <taxon>Ecdysozoa</taxon>
        <taxon>Arthropoda</taxon>
        <taxon>Hexapoda</taxon>
        <taxon>Insecta</taxon>
        <taxon>Pterygota</taxon>
        <taxon>Neoptera</taxon>
        <taxon>Endopterygota</taxon>
        <taxon>Lepidoptera</taxon>
        <taxon>Glossata</taxon>
        <taxon>Ditrysia</taxon>
        <taxon>Tineoidea</taxon>
        <taxon>Psychidae</taxon>
        <taxon>Oiketicinae</taxon>
        <taxon>Eumeta</taxon>
    </lineage>
</organism>
<protein>
    <submittedName>
        <fullName evidence="1">Uncharacterized protein</fullName>
    </submittedName>
</protein>
<reference evidence="1 2" key="1">
    <citation type="journal article" date="2019" name="Commun. Biol.">
        <title>The bagworm genome reveals a unique fibroin gene that provides high tensile strength.</title>
        <authorList>
            <person name="Kono N."/>
            <person name="Nakamura H."/>
            <person name="Ohtoshi R."/>
            <person name="Tomita M."/>
            <person name="Numata K."/>
            <person name="Arakawa K."/>
        </authorList>
    </citation>
    <scope>NUCLEOTIDE SEQUENCE [LARGE SCALE GENOMIC DNA]</scope>
</reference>
<name>A0A4C1URR7_EUMVA</name>
<dbReference type="AlphaFoldDB" id="A0A4C1URR7"/>
<proteinExistence type="predicted"/>
<evidence type="ECO:0000313" key="1">
    <source>
        <dbReference type="EMBL" id="GBP29148.1"/>
    </source>
</evidence>
<comment type="caution">
    <text evidence="1">The sequence shown here is derived from an EMBL/GenBank/DDBJ whole genome shotgun (WGS) entry which is preliminary data.</text>
</comment>